<evidence type="ECO:0000313" key="3">
    <source>
        <dbReference type="Proteomes" id="UP000799444"/>
    </source>
</evidence>
<dbReference type="EMBL" id="ML996170">
    <property type="protein sequence ID" value="KAF2732837.1"/>
    <property type="molecule type" value="Genomic_DNA"/>
</dbReference>
<accession>A0A9P4UY65</accession>
<organism evidence="2 3">
    <name type="scientific">Polyplosphaeria fusca</name>
    <dbReference type="NCBI Taxonomy" id="682080"/>
    <lineage>
        <taxon>Eukaryota</taxon>
        <taxon>Fungi</taxon>
        <taxon>Dikarya</taxon>
        <taxon>Ascomycota</taxon>
        <taxon>Pezizomycotina</taxon>
        <taxon>Dothideomycetes</taxon>
        <taxon>Pleosporomycetidae</taxon>
        <taxon>Pleosporales</taxon>
        <taxon>Tetraplosphaeriaceae</taxon>
        <taxon>Polyplosphaeria</taxon>
    </lineage>
</organism>
<proteinExistence type="predicted"/>
<dbReference type="InterPro" id="IPR045518">
    <property type="entry name" value="2EXR"/>
</dbReference>
<comment type="caution">
    <text evidence="2">The sequence shown here is derived from an EMBL/GenBank/DDBJ whole genome shotgun (WGS) entry which is preliminary data.</text>
</comment>
<protein>
    <recommendedName>
        <fullName evidence="1">2EXR domain-containing protein</fullName>
    </recommendedName>
</protein>
<name>A0A9P4UY65_9PLEO</name>
<reference evidence="2" key="1">
    <citation type="journal article" date="2020" name="Stud. Mycol.">
        <title>101 Dothideomycetes genomes: a test case for predicting lifestyles and emergence of pathogens.</title>
        <authorList>
            <person name="Haridas S."/>
            <person name="Albert R."/>
            <person name="Binder M."/>
            <person name="Bloem J."/>
            <person name="Labutti K."/>
            <person name="Salamov A."/>
            <person name="Andreopoulos B."/>
            <person name="Baker S."/>
            <person name="Barry K."/>
            <person name="Bills G."/>
            <person name="Bluhm B."/>
            <person name="Cannon C."/>
            <person name="Castanera R."/>
            <person name="Culley D."/>
            <person name="Daum C."/>
            <person name="Ezra D."/>
            <person name="Gonzalez J."/>
            <person name="Henrissat B."/>
            <person name="Kuo A."/>
            <person name="Liang C."/>
            <person name="Lipzen A."/>
            <person name="Lutzoni F."/>
            <person name="Magnuson J."/>
            <person name="Mondo S."/>
            <person name="Nolan M."/>
            <person name="Ohm R."/>
            <person name="Pangilinan J."/>
            <person name="Park H.-J."/>
            <person name="Ramirez L."/>
            <person name="Alfaro M."/>
            <person name="Sun H."/>
            <person name="Tritt A."/>
            <person name="Yoshinaga Y."/>
            <person name="Zwiers L.-H."/>
            <person name="Turgeon B."/>
            <person name="Goodwin S."/>
            <person name="Spatafora J."/>
            <person name="Crous P."/>
            <person name="Grigoriev I."/>
        </authorList>
    </citation>
    <scope>NUCLEOTIDE SEQUENCE</scope>
    <source>
        <strain evidence="2">CBS 125425</strain>
    </source>
</reference>
<sequence length="391" mass="44395">MATQLLKYLASFRKDQAAESRHSISTGFPSLPKELRLMIWGHALERQRMLHIRVEAKPEIAKLRVTEHRARISFSVIPASQETFRAIVTGHGVITELLSVNREAREETLRFQRVHLPCTFVDANQNEMGSGTLHFNPEHDFIRLSSQWPFQDTFLNFIHHLKTKFDPRHIGLLNLAIDQGGLDGNFMFPSLLSNLNDEVKTSVKETLTQLHEVFLVNEPRVGRQLLSWKSGVGTTEVLYTRSFPINSAVSTFKRIKRDPRAIGDDLKKIYTSTGSVTRMLCEWQELLTKYGVTSSRAKCKLLLTFDPRLSHDPIVDCTDGAAFLQKEQDQWIAEGGEHAQNENLEKAVPSVFGFWLFPIEEMAGLESESFGALEMTNLSGHWPELGLVELP</sequence>
<evidence type="ECO:0000259" key="1">
    <source>
        <dbReference type="Pfam" id="PF20150"/>
    </source>
</evidence>
<dbReference type="Pfam" id="PF20150">
    <property type="entry name" value="2EXR"/>
    <property type="match status" value="1"/>
</dbReference>
<dbReference type="Proteomes" id="UP000799444">
    <property type="component" value="Unassembled WGS sequence"/>
</dbReference>
<dbReference type="AlphaFoldDB" id="A0A9P4UY65"/>
<dbReference type="PANTHER" id="PTHR35910:SF1">
    <property type="entry name" value="2EXR DOMAIN-CONTAINING PROTEIN"/>
    <property type="match status" value="1"/>
</dbReference>
<keyword evidence="3" id="KW-1185">Reference proteome</keyword>
<feature type="domain" description="2EXR" evidence="1">
    <location>
        <begin position="28"/>
        <end position="142"/>
    </location>
</feature>
<gene>
    <name evidence="2" type="ORF">EJ04DRAFT_565581</name>
</gene>
<dbReference type="OrthoDB" id="3469466at2759"/>
<evidence type="ECO:0000313" key="2">
    <source>
        <dbReference type="EMBL" id="KAF2732837.1"/>
    </source>
</evidence>
<dbReference type="PANTHER" id="PTHR35910">
    <property type="entry name" value="2EXR DOMAIN-CONTAINING PROTEIN"/>
    <property type="match status" value="1"/>
</dbReference>